<reference evidence="1" key="1">
    <citation type="journal article" date="2015" name="Int. J. Syst. Evol. Microbiol.">
        <title>Rhizobium alvei sp. nov., isolated from a freshwater river.</title>
        <authorList>
            <person name="Sheu S.Y."/>
            <person name="Huang H.W."/>
            <person name="Young C.C."/>
            <person name="Chen W.M."/>
        </authorList>
    </citation>
    <scope>NUCLEOTIDE SEQUENCE</scope>
    <source>
        <strain evidence="1">TNR-22</strain>
    </source>
</reference>
<comment type="caution">
    <text evidence="1">The sequence shown here is derived from an EMBL/GenBank/DDBJ whole genome shotgun (WGS) entry which is preliminary data.</text>
</comment>
<accession>A0ABT8YH58</accession>
<protein>
    <submittedName>
        <fullName evidence="1">Uncharacterized protein</fullName>
    </submittedName>
</protein>
<evidence type="ECO:0000313" key="2">
    <source>
        <dbReference type="Proteomes" id="UP001174932"/>
    </source>
</evidence>
<name>A0ABT8YH58_9HYPH</name>
<gene>
    <name evidence="1" type="ORF">Q4481_03525</name>
</gene>
<organism evidence="1 2">
    <name type="scientific">Rhizobium alvei</name>
    <dbReference type="NCBI Taxonomy" id="1132659"/>
    <lineage>
        <taxon>Bacteria</taxon>
        <taxon>Pseudomonadati</taxon>
        <taxon>Pseudomonadota</taxon>
        <taxon>Alphaproteobacteria</taxon>
        <taxon>Hyphomicrobiales</taxon>
        <taxon>Rhizobiaceae</taxon>
        <taxon>Rhizobium/Agrobacterium group</taxon>
        <taxon>Rhizobium</taxon>
    </lineage>
</organism>
<dbReference type="RefSeq" id="WP_304374899.1">
    <property type="nucleotide sequence ID" value="NZ_JAUOZU010000002.1"/>
</dbReference>
<evidence type="ECO:0000313" key="1">
    <source>
        <dbReference type="EMBL" id="MDO6963012.1"/>
    </source>
</evidence>
<dbReference type="Proteomes" id="UP001174932">
    <property type="component" value="Unassembled WGS sequence"/>
</dbReference>
<proteinExistence type="predicted"/>
<keyword evidence="2" id="KW-1185">Reference proteome</keyword>
<reference evidence="1" key="2">
    <citation type="submission" date="2023-07" db="EMBL/GenBank/DDBJ databases">
        <authorList>
            <person name="Shen H."/>
        </authorList>
    </citation>
    <scope>NUCLEOTIDE SEQUENCE</scope>
    <source>
        <strain evidence="1">TNR-22</strain>
    </source>
</reference>
<dbReference type="EMBL" id="JAUOZU010000002">
    <property type="protein sequence ID" value="MDO6963012.1"/>
    <property type="molecule type" value="Genomic_DNA"/>
</dbReference>
<sequence>MSKRMERTQDNSDYYSSEKEKLVSIVVQNRKERDEYERAVSQSLRWTDDGYLVSAK</sequence>